<evidence type="ECO:0000256" key="4">
    <source>
        <dbReference type="ARBA" id="ARBA00022801"/>
    </source>
</evidence>
<accession>A0A1F4UQN6</accession>
<dbReference type="InterPro" id="IPR038763">
    <property type="entry name" value="DHH_sf"/>
</dbReference>
<dbReference type="Pfam" id="PF02272">
    <property type="entry name" value="DHHA1"/>
    <property type="match status" value="1"/>
</dbReference>
<evidence type="ECO:0000256" key="3">
    <source>
        <dbReference type="ARBA" id="ARBA00022722"/>
    </source>
</evidence>
<dbReference type="InterPro" id="IPR051673">
    <property type="entry name" value="SSDNA_exonuclease_RecJ"/>
</dbReference>
<dbReference type="InterPro" id="IPR001667">
    <property type="entry name" value="DDH_dom"/>
</dbReference>
<dbReference type="EMBL" id="MEVA01000016">
    <property type="protein sequence ID" value="OGC47229.1"/>
    <property type="molecule type" value="Genomic_DNA"/>
</dbReference>
<sequence length="549" mass="61209">MKWNIKNTLKDKKDLINVLLDNRGITGETEKELFLNPQPTFQLLNELPTAFRKEMQEAKEIINDVISQKLPIVIHGDYDTDGVSSTAILTKVLRNELGYEKIISHIPNRFEHGYGISKSSIEACVQKVEKAFGEFKEGLLISVDSGITAVDAVKFAKERGFKVIITDHHQKPPQLPPADLIVWTDVLVGSGIAWALGQELGSKDPQLLGLAALATVTDLQPVLGFNRSIVKEGLEVLNSNPPLAIKVLREVAGRVRGEITTYDLGWVFGPRINATGRMGDADEALQLLLETKEEKAFEFARHLNQMNLERQDKTLEMYELAGNFDREGLPRLIIAYSEAFHEGIIGLVAAKLSQEYHRPAIVVSLDKDYGKGSARSVTGVDIIAFLRENEDLFEDLGGHPMAAGFTIKREKLEEMEKRLLKLSEKYILDEHLIPVLDVDLEVKLGDVDLSFVEEIEKLKPFGIGNRASLFVSRVVGVVGVDLVGKDRSHLTLRILSAGKQYRAIYFNGAEHKDNISVGDKIDIAFSAERNEYNGNTYVNLVLKDWAKSL</sequence>
<evidence type="ECO:0000313" key="9">
    <source>
        <dbReference type="EMBL" id="OGC47229.1"/>
    </source>
</evidence>
<dbReference type="InterPro" id="IPR041122">
    <property type="entry name" value="RecJ_OB"/>
</dbReference>
<evidence type="ECO:0000256" key="1">
    <source>
        <dbReference type="ARBA" id="ARBA00005915"/>
    </source>
</evidence>
<dbReference type="Pfam" id="PF17768">
    <property type="entry name" value="RecJ_OB"/>
    <property type="match status" value="1"/>
</dbReference>
<evidence type="ECO:0000256" key="2">
    <source>
        <dbReference type="ARBA" id="ARBA00019841"/>
    </source>
</evidence>
<dbReference type="Pfam" id="PF01368">
    <property type="entry name" value="DHH"/>
    <property type="match status" value="1"/>
</dbReference>
<evidence type="ECO:0000313" key="10">
    <source>
        <dbReference type="Proteomes" id="UP000176608"/>
    </source>
</evidence>
<dbReference type="Proteomes" id="UP000176608">
    <property type="component" value="Unassembled WGS sequence"/>
</dbReference>
<comment type="caution">
    <text evidence="9">The sequence shown here is derived from an EMBL/GenBank/DDBJ whole genome shotgun (WGS) entry which is preliminary data.</text>
</comment>
<keyword evidence="5 9" id="KW-0269">Exonuclease</keyword>
<dbReference type="Gene3D" id="3.90.1640.30">
    <property type="match status" value="1"/>
</dbReference>
<proteinExistence type="inferred from homology"/>
<protein>
    <recommendedName>
        <fullName evidence="2">Single-stranded-DNA-specific exonuclease RecJ</fullName>
    </recommendedName>
</protein>
<evidence type="ECO:0000256" key="5">
    <source>
        <dbReference type="ARBA" id="ARBA00022839"/>
    </source>
</evidence>
<dbReference type="NCBIfam" id="TIGR00644">
    <property type="entry name" value="recJ"/>
    <property type="match status" value="1"/>
</dbReference>
<dbReference type="GO" id="GO:0006310">
    <property type="term" value="P:DNA recombination"/>
    <property type="evidence" value="ECO:0007669"/>
    <property type="project" value="InterPro"/>
</dbReference>
<dbReference type="PANTHER" id="PTHR30255">
    <property type="entry name" value="SINGLE-STRANDED-DNA-SPECIFIC EXONUCLEASE RECJ"/>
    <property type="match status" value="1"/>
</dbReference>
<dbReference type="Gene3D" id="3.10.310.30">
    <property type="match status" value="1"/>
</dbReference>
<dbReference type="GO" id="GO:0008409">
    <property type="term" value="F:5'-3' exonuclease activity"/>
    <property type="evidence" value="ECO:0007669"/>
    <property type="project" value="InterPro"/>
</dbReference>
<keyword evidence="4" id="KW-0378">Hydrolase</keyword>
<dbReference type="InterPro" id="IPR004610">
    <property type="entry name" value="RecJ"/>
</dbReference>
<dbReference type="GO" id="GO:0006281">
    <property type="term" value="P:DNA repair"/>
    <property type="evidence" value="ECO:0007669"/>
    <property type="project" value="InterPro"/>
</dbReference>
<gene>
    <name evidence="9" type="ORF">A2886_01105</name>
</gene>
<name>A0A1F4UQN6_UNCKA</name>
<evidence type="ECO:0000259" key="8">
    <source>
        <dbReference type="Pfam" id="PF17768"/>
    </source>
</evidence>
<comment type="similarity">
    <text evidence="1">Belongs to the RecJ family.</text>
</comment>
<feature type="domain" description="RecJ OB" evidence="8">
    <location>
        <begin position="438"/>
        <end position="544"/>
    </location>
</feature>
<dbReference type="PANTHER" id="PTHR30255:SF2">
    <property type="entry name" value="SINGLE-STRANDED-DNA-SPECIFIC EXONUCLEASE RECJ"/>
    <property type="match status" value="1"/>
</dbReference>
<dbReference type="AlphaFoldDB" id="A0A1F4UQN6"/>
<dbReference type="SUPFAM" id="SSF64182">
    <property type="entry name" value="DHH phosphoesterases"/>
    <property type="match status" value="1"/>
</dbReference>
<feature type="domain" description="DHHA1" evidence="7">
    <location>
        <begin position="332"/>
        <end position="419"/>
    </location>
</feature>
<feature type="domain" description="DDH" evidence="6">
    <location>
        <begin position="72"/>
        <end position="214"/>
    </location>
</feature>
<dbReference type="STRING" id="1802617.A2886_01105"/>
<organism evidence="9 10">
    <name type="scientific">candidate division WWE3 bacterium RIFCSPHIGHO2_01_FULL_42_13</name>
    <dbReference type="NCBI Taxonomy" id="1802617"/>
    <lineage>
        <taxon>Bacteria</taxon>
        <taxon>Katanobacteria</taxon>
    </lineage>
</organism>
<dbReference type="InterPro" id="IPR003156">
    <property type="entry name" value="DHHA1_dom"/>
</dbReference>
<dbReference type="GO" id="GO:0003676">
    <property type="term" value="F:nucleic acid binding"/>
    <property type="evidence" value="ECO:0007669"/>
    <property type="project" value="InterPro"/>
</dbReference>
<reference evidence="9 10" key="1">
    <citation type="journal article" date="2016" name="Nat. Commun.">
        <title>Thousands of microbial genomes shed light on interconnected biogeochemical processes in an aquifer system.</title>
        <authorList>
            <person name="Anantharaman K."/>
            <person name="Brown C.T."/>
            <person name="Hug L.A."/>
            <person name="Sharon I."/>
            <person name="Castelle C.J."/>
            <person name="Probst A.J."/>
            <person name="Thomas B.C."/>
            <person name="Singh A."/>
            <person name="Wilkins M.J."/>
            <person name="Karaoz U."/>
            <person name="Brodie E.L."/>
            <person name="Williams K.H."/>
            <person name="Hubbard S.S."/>
            <person name="Banfield J.F."/>
        </authorList>
    </citation>
    <scope>NUCLEOTIDE SEQUENCE [LARGE SCALE GENOMIC DNA]</scope>
</reference>
<evidence type="ECO:0000259" key="6">
    <source>
        <dbReference type="Pfam" id="PF01368"/>
    </source>
</evidence>
<keyword evidence="3" id="KW-0540">Nuclease</keyword>
<evidence type="ECO:0000259" key="7">
    <source>
        <dbReference type="Pfam" id="PF02272"/>
    </source>
</evidence>